<name>A0A0R2RK74_9BACT</name>
<accession>A0A0R2RK74</accession>
<evidence type="ECO:0000313" key="2">
    <source>
        <dbReference type="Proteomes" id="UP000051269"/>
    </source>
</evidence>
<dbReference type="AlphaFoldDB" id="A0A0R2RK74"/>
<sequence>MSFELGSITISIPLMISKIHHHQVGIHATRLSEDLQREIWGFAQAVVDEVNQGCAGNRMNYWKSRLTLSVEHAKSRGMDAEEIAHQCELTLCTSRGTKPLPGDTLSRIEAYLKTQGVPAKLISADLARGSGRFFSR</sequence>
<dbReference type="Proteomes" id="UP000051269">
    <property type="component" value="Unassembled WGS sequence"/>
</dbReference>
<organism evidence="1 2">
    <name type="scientific">Verrucomicrobia subdivision 6 bacterium BACL9 MAG-120507-bin52</name>
    <dbReference type="NCBI Taxonomy" id="1655590"/>
    <lineage>
        <taxon>Bacteria</taxon>
        <taxon>Pseudomonadati</taxon>
        <taxon>Verrucomicrobiota</taxon>
        <taxon>Verrucomicrobiia</taxon>
        <taxon>Verrucomicrobiales</taxon>
        <taxon>Verrucomicrobia subdivision 6</taxon>
    </lineage>
</organism>
<proteinExistence type="predicted"/>
<comment type="caution">
    <text evidence="1">The sequence shown here is derived from an EMBL/GenBank/DDBJ whole genome shotgun (WGS) entry which is preliminary data.</text>
</comment>
<evidence type="ECO:0000313" key="1">
    <source>
        <dbReference type="EMBL" id="KRO62974.1"/>
    </source>
</evidence>
<protein>
    <submittedName>
        <fullName evidence="1">Uncharacterized protein</fullName>
    </submittedName>
</protein>
<dbReference type="EMBL" id="LIBO01000017">
    <property type="protein sequence ID" value="KRO62974.1"/>
    <property type="molecule type" value="Genomic_DNA"/>
</dbReference>
<gene>
    <name evidence="1" type="ORF">ABR82_05120</name>
</gene>
<reference evidence="1 2" key="1">
    <citation type="submission" date="2015-10" db="EMBL/GenBank/DDBJ databases">
        <title>Metagenome-Assembled Genomes uncover a global brackish microbiome.</title>
        <authorList>
            <person name="Hugerth L.W."/>
            <person name="Larsson J."/>
            <person name="Alneberg J."/>
            <person name="Lindh M.V."/>
            <person name="Legrand C."/>
            <person name="Pinhassi J."/>
            <person name="Andersson A.F."/>
        </authorList>
    </citation>
    <scope>NUCLEOTIDE SEQUENCE [LARGE SCALE GENOMIC DNA]</scope>
    <source>
        <strain evidence="1">BACL18 MAG-120507-bin52</strain>
    </source>
</reference>